<comment type="similarity">
    <text evidence="1">Belongs to the HMG-CoA reductase family.</text>
</comment>
<evidence type="ECO:0000313" key="3">
    <source>
        <dbReference type="EMBL" id="MBA5628890.1"/>
    </source>
</evidence>
<dbReference type="PROSITE" id="PS50065">
    <property type="entry name" value="HMG_COA_REDUCTASE_4"/>
    <property type="match status" value="1"/>
</dbReference>
<dbReference type="RefSeq" id="WP_182042469.1">
    <property type="nucleotide sequence ID" value="NZ_JACDZE010000001.1"/>
</dbReference>
<dbReference type="InterPro" id="IPR004553">
    <property type="entry name" value="HMG_CoA_Rdtase_bac-typ"/>
</dbReference>
<dbReference type="PRINTS" id="PR00071">
    <property type="entry name" value="HMGCOARDTASE"/>
</dbReference>
<dbReference type="InterPro" id="IPR009029">
    <property type="entry name" value="HMG_CoA_Rdtase_sub-bd_dom_sf"/>
</dbReference>
<protein>
    <submittedName>
        <fullName evidence="3">Hydroxymethylglutaryl-CoA reductase</fullName>
    </submittedName>
</protein>
<dbReference type="GO" id="GO:0015936">
    <property type="term" value="P:coenzyme A metabolic process"/>
    <property type="evidence" value="ECO:0007669"/>
    <property type="project" value="InterPro"/>
</dbReference>
<gene>
    <name evidence="3" type="ORF">HU137_03790</name>
</gene>
<sequence>MNHTPVEGFSKMSKEGKIEWLVNEYLDGSENALQTLKQYWNDDVELQRLHDEFSENTLSNFYMPFGFAPNFLIDDELHCLPMAIEESSVVAAASKAAKFWISRGGFKTQVISKTKLGQVHFMFKGDKEKLEHFFIETVLAKLFIDTEAITKNMQARGGGILNLKLVDKTAEMDHYFQIHAEFDTVDSMGANFINSCLEQFAQTLKRELFASDSFTSEEKESLQIVMCILSNYTPECIVRAEVSCPVEDLEEGNVTSAEFVEKFTRAVRIAEIEPYRAATHNKGIMNGVDAVVIATGNDFRAVEACAHAYASRNGKYSSLTHVEVKDGVFRFWLDLPIALGTVGGLTSLHPLVKLALQVLGCPNAEKLMGIVAVGGLAQNFAALRSLVTTGIQQGHMKMHLMNILNQLEATEAERNYFVNFFKDKTVSHHAVIAEFCKIRGVKSVEELKKG</sequence>
<dbReference type="InterPro" id="IPR009023">
    <property type="entry name" value="HMG_CoA_Rdtase_NAD(P)-bd_sf"/>
</dbReference>
<dbReference type="EMBL" id="JACDZE010000001">
    <property type="protein sequence ID" value="MBA5628890.1"/>
    <property type="molecule type" value="Genomic_DNA"/>
</dbReference>
<reference evidence="3 4" key="1">
    <citation type="submission" date="2020-07" db="EMBL/GenBank/DDBJ databases">
        <title>Moheibacter lacus sp. nov., a member of the family Flavobacteriaceae isolated from freshwater lake sediment.</title>
        <authorList>
            <person name="Liu Y."/>
        </authorList>
    </citation>
    <scope>NUCLEOTIDE SEQUENCE [LARGE SCALE GENOMIC DNA]</scope>
    <source>
        <strain evidence="3 4">BDHS18</strain>
    </source>
</reference>
<keyword evidence="4" id="KW-1185">Reference proteome</keyword>
<evidence type="ECO:0000256" key="2">
    <source>
        <dbReference type="ARBA" id="ARBA00023002"/>
    </source>
</evidence>
<dbReference type="InterPro" id="IPR023074">
    <property type="entry name" value="HMG_CoA_Rdtase_cat_sf"/>
</dbReference>
<comment type="caution">
    <text evidence="3">The sequence shown here is derived from an EMBL/GenBank/DDBJ whole genome shotgun (WGS) entry which is preliminary data.</text>
</comment>
<evidence type="ECO:0000313" key="4">
    <source>
        <dbReference type="Proteomes" id="UP000552241"/>
    </source>
</evidence>
<dbReference type="AlphaFoldDB" id="A0A838ZM84"/>
<evidence type="ECO:0000256" key="1">
    <source>
        <dbReference type="ARBA" id="ARBA00007661"/>
    </source>
</evidence>
<keyword evidence="2" id="KW-0560">Oxidoreductase</keyword>
<accession>A0A838ZM84</accession>
<dbReference type="GO" id="GO:0004420">
    <property type="term" value="F:hydroxymethylglutaryl-CoA reductase (NADPH) activity"/>
    <property type="evidence" value="ECO:0007669"/>
    <property type="project" value="InterPro"/>
</dbReference>
<organism evidence="3 4">
    <name type="scientific">Moheibacter lacus</name>
    <dbReference type="NCBI Taxonomy" id="2745851"/>
    <lineage>
        <taxon>Bacteria</taxon>
        <taxon>Pseudomonadati</taxon>
        <taxon>Bacteroidota</taxon>
        <taxon>Flavobacteriia</taxon>
        <taxon>Flavobacteriales</taxon>
        <taxon>Weeksellaceae</taxon>
        <taxon>Moheibacter</taxon>
    </lineage>
</organism>
<name>A0A838ZM84_9FLAO</name>
<dbReference type="Pfam" id="PF00368">
    <property type="entry name" value="HMG-CoA_red"/>
    <property type="match status" value="1"/>
</dbReference>
<dbReference type="Proteomes" id="UP000552241">
    <property type="component" value="Unassembled WGS sequence"/>
</dbReference>
<dbReference type="PANTHER" id="PTHR10572">
    <property type="entry name" value="3-HYDROXY-3-METHYLGLUTARYL-COENZYME A REDUCTASE"/>
    <property type="match status" value="1"/>
</dbReference>
<dbReference type="SUPFAM" id="SSF55035">
    <property type="entry name" value="NAD-binding domain of HMG-CoA reductase"/>
    <property type="match status" value="1"/>
</dbReference>
<dbReference type="InterPro" id="IPR002202">
    <property type="entry name" value="HMG_CoA_Rdtase"/>
</dbReference>
<dbReference type="Gene3D" id="3.90.770.10">
    <property type="entry name" value="3-hydroxy-3-methylglutaryl-coenzyme A Reductase, Chain A, domain 2"/>
    <property type="match status" value="2"/>
</dbReference>
<dbReference type="CDD" id="cd00644">
    <property type="entry name" value="HMG-CoA_reductase_classII"/>
    <property type="match status" value="1"/>
</dbReference>
<dbReference type="PANTHER" id="PTHR10572:SF24">
    <property type="entry name" value="3-HYDROXY-3-METHYLGLUTARYL-COENZYME A REDUCTASE"/>
    <property type="match status" value="1"/>
</dbReference>
<dbReference type="SUPFAM" id="SSF56542">
    <property type="entry name" value="Substrate-binding domain of HMG-CoA reductase"/>
    <property type="match status" value="1"/>
</dbReference>
<dbReference type="Gene3D" id="1.10.8.660">
    <property type="match status" value="1"/>
</dbReference>
<proteinExistence type="inferred from homology"/>